<dbReference type="Gene3D" id="3.40.50.300">
    <property type="entry name" value="P-loop containing nucleotide triphosphate hydrolases"/>
    <property type="match status" value="2"/>
</dbReference>
<feature type="region of interest" description="Disordered" evidence="6">
    <location>
        <begin position="63"/>
        <end position="110"/>
    </location>
</feature>
<dbReference type="Pfam" id="PF13086">
    <property type="entry name" value="AAA_11"/>
    <property type="match status" value="1"/>
</dbReference>
<dbReference type="GO" id="GO:0016787">
    <property type="term" value="F:hydrolase activity"/>
    <property type="evidence" value="ECO:0007669"/>
    <property type="project" value="UniProtKB-KW"/>
</dbReference>
<comment type="subcellular location">
    <subcellularLocation>
        <location evidence="1">Cytoplasm</location>
    </subcellularLocation>
</comment>
<evidence type="ECO:0000256" key="4">
    <source>
        <dbReference type="ARBA" id="ARBA00022490"/>
    </source>
</evidence>
<comment type="similarity">
    <text evidence="2">Belongs to the DNA2/NAM7 helicase family. SDE3 subfamily.</text>
</comment>
<feature type="domain" description="DNA2/NAM7 helicase helicase" evidence="7">
    <location>
        <begin position="657"/>
        <end position="720"/>
    </location>
</feature>
<feature type="compositionally biased region" description="Pro residues" evidence="6">
    <location>
        <begin position="1241"/>
        <end position="1257"/>
    </location>
</feature>
<reference evidence="10" key="1">
    <citation type="submission" date="2023-01" db="EMBL/GenBank/DDBJ databases">
        <title>Metagenome sequencing of chrysophaentin producing Chrysophaeum taylorii.</title>
        <authorList>
            <person name="Davison J."/>
            <person name="Bewley C."/>
        </authorList>
    </citation>
    <scope>NUCLEOTIDE SEQUENCE</scope>
    <source>
        <strain evidence="10">NIES-1699</strain>
    </source>
</reference>
<dbReference type="Pfam" id="PF13087">
    <property type="entry name" value="AAA_12"/>
    <property type="match status" value="1"/>
</dbReference>
<comment type="catalytic activity">
    <reaction evidence="5">
        <text>ATP + H2O = ADP + phosphate + H(+)</text>
        <dbReference type="Rhea" id="RHEA:13065"/>
        <dbReference type="ChEBI" id="CHEBI:15377"/>
        <dbReference type="ChEBI" id="CHEBI:15378"/>
        <dbReference type="ChEBI" id="CHEBI:30616"/>
        <dbReference type="ChEBI" id="CHEBI:43474"/>
        <dbReference type="ChEBI" id="CHEBI:456216"/>
        <dbReference type="EC" id="3.6.4.13"/>
    </reaction>
</comment>
<evidence type="ECO:0000259" key="7">
    <source>
        <dbReference type="Pfam" id="PF13086"/>
    </source>
</evidence>
<dbReference type="Pfam" id="PF21634">
    <property type="entry name" value="MOV-10_beta-barrel"/>
    <property type="match status" value="1"/>
</dbReference>
<feature type="domain" description="Helicase MOV-10-like beta-barrel" evidence="9">
    <location>
        <begin position="474"/>
        <end position="538"/>
    </location>
</feature>
<evidence type="ECO:0000259" key="8">
    <source>
        <dbReference type="Pfam" id="PF13087"/>
    </source>
</evidence>
<dbReference type="GO" id="GO:0005737">
    <property type="term" value="C:cytoplasm"/>
    <property type="evidence" value="ECO:0007669"/>
    <property type="project" value="UniProtKB-SubCell"/>
</dbReference>
<feature type="compositionally biased region" description="Pro residues" evidence="6">
    <location>
        <begin position="1214"/>
        <end position="1234"/>
    </location>
</feature>
<evidence type="ECO:0000256" key="5">
    <source>
        <dbReference type="ARBA" id="ARBA00047984"/>
    </source>
</evidence>
<evidence type="ECO:0000256" key="6">
    <source>
        <dbReference type="SAM" id="MobiDB-lite"/>
    </source>
</evidence>
<feature type="region of interest" description="Disordered" evidence="6">
    <location>
        <begin position="1104"/>
        <end position="1257"/>
    </location>
</feature>
<dbReference type="PANTHER" id="PTHR45418:SF5">
    <property type="entry name" value="BRCA2-INTERACTING PROTEIN-LIKE-RELATED"/>
    <property type="match status" value="1"/>
</dbReference>
<proteinExistence type="inferred from homology"/>
<evidence type="ECO:0000259" key="9">
    <source>
        <dbReference type="Pfam" id="PF21634"/>
    </source>
</evidence>
<dbReference type="InterPro" id="IPR041677">
    <property type="entry name" value="DNA2/NAM7_AAA_11"/>
</dbReference>
<dbReference type="InterPro" id="IPR041679">
    <property type="entry name" value="DNA2/NAM7-like_C"/>
</dbReference>
<sequence>MDRARTPQERACLRQAVEQIIGAMGGELDPDLVLRVVLHYDDADEALTALINGTLPAELEEERRGWKEKKMKTPKKVRPGVVMAPKTPSPPSFSSSSSKRKNNSEVAKVASSKSRHKLWVGGCSDKHLKAEDIEKVVEASLPEFPFVAVEVPTQKCGEGESNPGYFFVTFESAEHAARIVEASRGNASIALPRNASSSRGGGKTWVFDFADQRNDTTLDAVLDRRERQDRLPSSVLRAKLVGGPTSGIDVGDSVEWKLKLENRTPSKLRLRDATFVPRRREFRLSERRAVVDERGATSLTLSFGPATRYGLFRSMLILEFEETHKQQLRSISQDLCVEVLPPTPLGEGGCFDDDENSKLRGHDGSGVWDGKKRTVVATVPPDVRRGLGLHVHTPDDVAWDPGRSLGGYDIPDDIQAGIDAADRAVGFNAWNIRNDDAFKQRLHALLWAEEASLVKDFRKYDIANAAFKPEFDPRRRVALHRLEVPGLAERRPSLLKGDMCYVWEPDTEDIEYEGWIADVEQTSILLAFAAAFSAHYARRRASESESEGDAAGFHVRFTFPRIEQRRLHMAVDAVSFDLLWPTQTYPLRIAPSSDDDLEWYDDKIPLCEAQRDTVLEIVALSKAPDLLEEEEEEEEEEGGGSVVKRRRRRRRIRPPPFVLAGAFGTGKTRTMVEAAWQVLKTDPAARVLVCSETNSAADLVVDKLSEVLDPSAMLRLVQAHRNPSSVPPGVKPYALYDDRHGIYKTPSLAAVARYRVVVSTMANSAVLYGIGVPDDHFTHVFLEEAANALMPAAMLPLTLASARTVLVLVGDEKQVVPRVRSPSARFHGLEKSLLAWYAERRDDAHAELTNRAPVLKVELVENFRSHPVLLALPSKLFYADRLVPRVDPATHDAGLLHNWRRLPKPGVPLLVVGVEGREEQVPNSPSFMNTYEALECVRLIAELLRDNPRTLRQDDIAVITAFQLQTYHVRSLLRRNMLSRVNVGGVQVLQGQEKKAVFVSTVRARRQWQAYDRRHKLGFLFDDKKLNTALTRAVSLLVLVGDPYVLLEERHWRDCLEYADALGCYEGIPLKDDDYYRERADRENSEARDARVDDDGFLTRFANAEADHQEEYLPPPTTTTTTSKKDEHHPAPPRADDDGATAALPPQLPPTIPEDEVETPPPRDQDPPTATTKPVVVQQQQVQQQQQQQKDSPPPTPPPRRRTRPENNNNNNKRPPPPLPQPTPPPPLPRPVPVPQQQQQQPPPPPPPPRFPLFPPQLVEPPFQLHHAAQPFIPQGLVPLRNLFFEAKAYATPPVAAPAFRSFTINDAYQRHLLAHVCTFGWRASVYVHPPPFPDNWRGVTVSLERDNDTFPVIDPAIGRGAVGEKANLVVRGPIEFFGEPRSTMLSQDLLELRFPLPPLPRF</sequence>
<dbReference type="EMBL" id="JAQMWT010000060">
    <property type="protein sequence ID" value="KAJ8611852.1"/>
    <property type="molecule type" value="Genomic_DNA"/>
</dbReference>
<evidence type="ECO:0000313" key="10">
    <source>
        <dbReference type="EMBL" id="KAJ8611852.1"/>
    </source>
</evidence>
<evidence type="ECO:0000313" key="11">
    <source>
        <dbReference type="Proteomes" id="UP001230188"/>
    </source>
</evidence>
<dbReference type="InterPro" id="IPR047187">
    <property type="entry name" value="SF1_C_Upf1"/>
</dbReference>
<name>A0AAD7ULL1_9STRA</name>
<feature type="domain" description="DNA2/NAM7 helicase-like C-terminal" evidence="8">
    <location>
        <begin position="853"/>
        <end position="1042"/>
    </location>
</feature>
<dbReference type="Proteomes" id="UP001230188">
    <property type="component" value="Unassembled WGS sequence"/>
</dbReference>
<dbReference type="CDD" id="cd18808">
    <property type="entry name" value="SF1_C_Upf1"/>
    <property type="match status" value="1"/>
</dbReference>
<organism evidence="10 11">
    <name type="scientific">Chrysophaeum taylorii</name>
    <dbReference type="NCBI Taxonomy" id="2483200"/>
    <lineage>
        <taxon>Eukaryota</taxon>
        <taxon>Sar</taxon>
        <taxon>Stramenopiles</taxon>
        <taxon>Ochrophyta</taxon>
        <taxon>Pelagophyceae</taxon>
        <taxon>Pelagomonadales</taxon>
        <taxon>Pelagomonadaceae</taxon>
        <taxon>Chrysophaeum</taxon>
    </lineage>
</organism>
<evidence type="ECO:0000256" key="3">
    <source>
        <dbReference type="ARBA" id="ARBA00012552"/>
    </source>
</evidence>
<dbReference type="PANTHER" id="PTHR45418">
    <property type="entry name" value="CANCER/TESTIS ANTIGEN 55"/>
    <property type="match status" value="1"/>
</dbReference>
<dbReference type="InterPro" id="IPR027417">
    <property type="entry name" value="P-loop_NTPase"/>
</dbReference>
<feature type="compositionally biased region" description="Acidic residues" evidence="6">
    <location>
        <begin position="626"/>
        <end position="638"/>
    </location>
</feature>
<dbReference type="InterPro" id="IPR049080">
    <property type="entry name" value="MOV-10-like_beta-barrel"/>
</dbReference>
<dbReference type="SUPFAM" id="SSF52540">
    <property type="entry name" value="P-loop containing nucleoside triphosphate hydrolases"/>
    <property type="match status" value="1"/>
</dbReference>
<protein>
    <recommendedName>
        <fullName evidence="3">RNA helicase</fullName>
        <ecNumber evidence="3">3.6.4.13</ecNumber>
    </recommendedName>
</protein>
<accession>A0AAD7ULL1</accession>
<feature type="region of interest" description="Disordered" evidence="6">
    <location>
        <begin position="626"/>
        <end position="646"/>
    </location>
</feature>
<evidence type="ECO:0000256" key="1">
    <source>
        <dbReference type="ARBA" id="ARBA00004496"/>
    </source>
</evidence>
<gene>
    <name evidence="10" type="ORF">CTAYLR_005795</name>
</gene>
<dbReference type="GO" id="GO:0005524">
    <property type="term" value="F:ATP binding"/>
    <property type="evidence" value="ECO:0007669"/>
    <property type="project" value="UniProtKB-KW"/>
</dbReference>
<feature type="compositionally biased region" description="Basic and acidic residues" evidence="6">
    <location>
        <begin position="1123"/>
        <end position="1137"/>
    </location>
</feature>
<dbReference type="GO" id="GO:0003724">
    <property type="term" value="F:RNA helicase activity"/>
    <property type="evidence" value="ECO:0007669"/>
    <property type="project" value="UniProtKB-EC"/>
</dbReference>
<keyword evidence="11" id="KW-1185">Reference proteome</keyword>
<evidence type="ECO:0000256" key="2">
    <source>
        <dbReference type="ARBA" id="ARBA00005601"/>
    </source>
</evidence>
<feature type="compositionally biased region" description="Low complexity" evidence="6">
    <location>
        <begin position="1167"/>
        <end position="1191"/>
    </location>
</feature>
<feature type="compositionally biased region" description="Basic residues" evidence="6">
    <location>
        <begin position="66"/>
        <end position="78"/>
    </location>
</feature>
<comment type="caution">
    <text evidence="10">The sequence shown here is derived from an EMBL/GenBank/DDBJ whole genome shotgun (WGS) entry which is preliminary data.</text>
</comment>
<keyword evidence="4" id="KW-0963">Cytoplasm</keyword>
<dbReference type="EC" id="3.6.4.13" evidence="3"/>